<feature type="transmembrane region" description="Helical" evidence="1">
    <location>
        <begin position="204"/>
        <end position="228"/>
    </location>
</feature>
<gene>
    <name evidence="2" type="ORF">QT711_10360</name>
</gene>
<dbReference type="RefSeq" id="WP_317944047.1">
    <property type="nucleotide sequence ID" value="NZ_JAUBDI010000009.1"/>
</dbReference>
<comment type="caution">
    <text evidence="2">The sequence shown here is derived from an EMBL/GenBank/DDBJ whole genome shotgun (WGS) entry which is preliminary data.</text>
</comment>
<feature type="transmembrane region" description="Helical" evidence="1">
    <location>
        <begin position="129"/>
        <end position="145"/>
    </location>
</feature>
<feature type="transmembrane region" description="Helical" evidence="1">
    <location>
        <begin position="10"/>
        <end position="27"/>
    </location>
</feature>
<feature type="transmembrane region" description="Helical" evidence="1">
    <location>
        <begin position="298"/>
        <end position="321"/>
    </location>
</feature>
<protein>
    <submittedName>
        <fullName evidence="2">YibE/F family protein</fullName>
    </submittedName>
</protein>
<sequence length="373" mass="41491">MFKKFTRKQLVYYTILAFCFITSVLFVNHNYSLYNRSIAEITAISIEEETPMTDRHGNEDLLVVQQIEAIVKNGIEKGQHVQLTNEYSYSGAFDQAYRVGHEVFIQLETTTRDVPTLTGTITDLKRDKHVVLIAWIFIFALLLIGRRSGFFAICSFVINVLILSFALDVYIKHSSINLLLICGVCILLFTCISLVFVSGFTDKTYAAIVATLLSTFLSLAITYVVISVTSGNGLRYEEMQFLTRPYELVFMGGLFIGSLGAIMDIAITMSSSIFALYDKNPTISLKALRSSGMAIGREIMGTITNILFFAYISGALPMLILSFKNATPLGFTFSMNLSLEIARALAGGIGIVLTIPIGVYTTLFFITRKKDRL</sequence>
<dbReference type="InterPro" id="IPR012507">
    <property type="entry name" value="YibE_F"/>
</dbReference>
<accession>A0ABU4GBC4</accession>
<keyword evidence="1" id="KW-1133">Transmembrane helix</keyword>
<evidence type="ECO:0000313" key="3">
    <source>
        <dbReference type="Proteomes" id="UP001282284"/>
    </source>
</evidence>
<evidence type="ECO:0000313" key="2">
    <source>
        <dbReference type="EMBL" id="MDW0113590.1"/>
    </source>
</evidence>
<dbReference type="Pfam" id="PF07907">
    <property type="entry name" value="YibE_F"/>
    <property type="match status" value="1"/>
</dbReference>
<reference evidence="2 3" key="1">
    <citation type="submission" date="2023-06" db="EMBL/GenBank/DDBJ databases">
        <title>Sporosarcina sp. nov., isolated from Korean traditional fermented seafood 'Jeotgal'.</title>
        <authorList>
            <person name="Yang A.I."/>
            <person name="Shin N.-R."/>
        </authorList>
    </citation>
    <scope>NUCLEOTIDE SEQUENCE [LARGE SCALE GENOMIC DNA]</scope>
    <source>
        <strain evidence="2 3">KCTC13119</strain>
    </source>
</reference>
<feature type="transmembrane region" description="Helical" evidence="1">
    <location>
        <begin position="248"/>
        <end position="277"/>
    </location>
</feature>
<keyword evidence="3" id="KW-1185">Reference proteome</keyword>
<feature type="transmembrane region" description="Helical" evidence="1">
    <location>
        <begin position="150"/>
        <end position="171"/>
    </location>
</feature>
<dbReference type="PANTHER" id="PTHR41771">
    <property type="entry name" value="MEMBRANE PROTEIN-RELATED"/>
    <property type="match status" value="1"/>
</dbReference>
<dbReference type="Proteomes" id="UP001282284">
    <property type="component" value="Unassembled WGS sequence"/>
</dbReference>
<dbReference type="PANTHER" id="PTHR41771:SF1">
    <property type="entry name" value="MEMBRANE PROTEIN"/>
    <property type="match status" value="1"/>
</dbReference>
<name>A0ABU4GBC4_9BACL</name>
<keyword evidence="1" id="KW-0472">Membrane</keyword>
<keyword evidence="1" id="KW-0812">Transmembrane</keyword>
<feature type="transmembrane region" description="Helical" evidence="1">
    <location>
        <begin position="341"/>
        <end position="366"/>
    </location>
</feature>
<organism evidence="2 3">
    <name type="scientific">Sporosarcina saromensis</name>
    <dbReference type="NCBI Taxonomy" id="359365"/>
    <lineage>
        <taxon>Bacteria</taxon>
        <taxon>Bacillati</taxon>
        <taxon>Bacillota</taxon>
        <taxon>Bacilli</taxon>
        <taxon>Bacillales</taxon>
        <taxon>Caryophanaceae</taxon>
        <taxon>Sporosarcina</taxon>
    </lineage>
</organism>
<evidence type="ECO:0000256" key="1">
    <source>
        <dbReference type="SAM" id="Phobius"/>
    </source>
</evidence>
<proteinExistence type="predicted"/>
<feature type="transmembrane region" description="Helical" evidence="1">
    <location>
        <begin position="177"/>
        <end position="197"/>
    </location>
</feature>
<dbReference type="EMBL" id="JAUBDI010000009">
    <property type="protein sequence ID" value="MDW0113590.1"/>
    <property type="molecule type" value="Genomic_DNA"/>
</dbReference>